<dbReference type="SUPFAM" id="SSF56112">
    <property type="entry name" value="Protein kinase-like (PK-like)"/>
    <property type="match status" value="1"/>
</dbReference>
<reference evidence="3" key="1">
    <citation type="submission" date="2016-06" db="UniProtKB">
        <authorList>
            <consortium name="WormBaseParasite"/>
        </authorList>
    </citation>
    <scope>IDENTIFICATION</scope>
</reference>
<gene>
    <name evidence="1" type="ORF">SSLN_LOCUS19185</name>
</gene>
<dbReference type="Gene3D" id="1.10.510.10">
    <property type="entry name" value="Transferase(Phosphotransferase) domain 1"/>
    <property type="match status" value="1"/>
</dbReference>
<evidence type="ECO:0000313" key="1">
    <source>
        <dbReference type="EMBL" id="VDM05571.1"/>
    </source>
</evidence>
<dbReference type="Proteomes" id="UP000275846">
    <property type="component" value="Unassembled WGS sequence"/>
</dbReference>
<dbReference type="OrthoDB" id="20134at2759"/>
<dbReference type="AlphaFoldDB" id="A0A183TRT7"/>
<proteinExistence type="predicted"/>
<accession>A0A183TRT7</accession>
<protein>
    <submittedName>
        <fullName evidence="3">Protein kinase domain-containing protein</fullName>
    </submittedName>
</protein>
<reference evidence="1 2" key="2">
    <citation type="submission" date="2018-11" db="EMBL/GenBank/DDBJ databases">
        <authorList>
            <consortium name="Pathogen Informatics"/>
        </authorList>
    </citation>
    <scope>NUCLEOTIDE SEQUENCE [LARGE SCALE GENOMIC DNA]</scope>
    <source>
        <strain evidence="1 2">NST_G2</strain>
    </source>
</reference>
<organism evidence="3">
    <name type="scientific">Schistocephalus solidus</name>
    <name type="common">Tapeworm</name>
    <dbReference type="NCBI Taxonomy" id="70667"/>
    <lineage>
        <taxon>Eukaryota</taxon>
        <taxon>Metazoa</taxon>
        <taxon>Spiralia</taxon>
        <taxon>Lophotrochozoa</taxon>
        <taxon>Platyhelminthes</taxon>
        <taxon>Cestoda</taxon>
        <taxon>Eucestoda</taxon>
        <taxon>Diphyllobothriidea</taxon>
        <taxon>Diphyllobothriidae</taxon>
        <taxon>Schistocephalus</taxon>
    </lineage>
</organism>
<evidence type="ECO:0000313" key="2">
    <source>
        <dbReference type="Proteomes" id="UP000275846"/>
    </source>
</evidence>
<dbReference type="WBParaSite" id="SSLN_0001990901-mRNA-1">
    <property type="protein sequence ID" value="SSLN_0001990901-mRNA-1"/>
    <property type="gene ID" value="SSLN_0001990901"/>
</dbReference>
<keyword evidence="2" id="KW-1185">Reference proteome</keyword>
<sequence>MVPEMFSLKSYDESVDIYSLGVIFCQLIGRVDAAPKVLEGRSSTLSIDTDNTHVIEDTLRELDELFITCTRLE</sequence>
<name>A0A183TRT7_SCHSO</name>
<dbReference type="InterPro" id="IPR011009">
    <property type="entry name" value="Kinase-like_dom_sf"/>
</dbReference>
<evidence type="ECO:0000313" key="3">
    <source>
        <dbReference type="WBParaSite" id="SSLN_0001990901-mRNA-1"/>
    </source>
</evidence>
<dbReference type="EMBL" id="UYSU01046530">
    <property type="protein sequence ID" value="VDM05571.1"/>
    <property type="molecule type" value="Genomic_DNA"/>
</dbReference>